<dbReference type="PROSITE" id="PS50157">
    <property type="entry name" value="ZINC_FINGER_C2H2_2"/>
    <property type="match status" value="6"/>
</dbReference>
<comment type="caution">
    <text evidence="8">The sequence shown here is derived from an EMBL/GenBank/DDBJ whole genome shotgun (WGS) entry which is preliminary data.</text>
</comment>
<keyword evidence="5" id="KW-0862">Zinc</keyword>
<keyword evidence="2" id="KW-0479">Metal-binding</keyword>
<dbReference type="FunFam" id="3.30.160.60:FF:000710">
    <property type="entry name" value="Zinc finger protein 768"/>
    <property type="match status" value="1"/>
</dbReference>
<dbReference type="InterPro" id="IPR013087">
    <property type="entry name" value="Znf_C2H2_type"/>
</dbReference>
<feature type="region of interest" description="Disordered" evidence="7">
    <location>
        <begin position="213"/>
        <end position="237"/>
    </location>
</feature>
<evidence type="ECO:0000313" key="8">
    <source>
        <dbReference type="EMBL" id="CAB3994761.1"/>
    </source>
</evidence>
<evidence type="ECO:0000256" key="2">
    <source>
        <dbReference type="ARBA" id="ARBA00022723"/>
    </source>
</evidence>
<keyword evidence="6" id="KW-0539">Nucleus</keyword>
<comment type="subcellular location">
    <subcellularLocation>
        <location evidence="1">Nucleus</location>
    </subcellularLocation>
</comment>
<dbReference type="FunFam" id="3.30.160.60:FF:000145">
    <property type="entry name" value="Zinc finger protein 574"/>
    <property type="match status" value="1"/>
</dbReference>
<evidence type="ECO:0000313" key="9">
    <source>
        <dbReference type="Proteomes" id="UP001152795"/>
    </source>
</evidence>
<gene>
    <name evidence="8" type="ORF">PACLA_8A002780</name>
</gene>
<protein>
    <submittedName>
        <fullName evidence="8">Zinc finger 37 homolog</fullName>
    </submittedName>
</protein>
<dbReference type="Gene3D" id="3.30.160.60">
    <property type="entry name" value="Classic Zinc Finger"/>
    <property type="match status" value="6"/>
</dbReference>
<evidence type="ECO:0000256" key="6">
    <source>
        <dbReference type="ARBA" id="ARBA00023242"/>
    </source>
</evidence>
<evidence type="ECO:0000256" key="3">
    <source>
        <dbReference type="ARBA" id="ARBA00022737"/>
    </source>
</evidence>
<dbReference type="GO" id="GO:0005634">
    <property type="term" value="C:nucleus"/>
    <property type="evidence" value="ECO:0007669"/>
    <property type="project" value="UniProtKB-SubCell"/>
</dbReference>
<dbReference type="FunFam" id="3.30.160.60:FF:000110">
    <property type="entry name" value="Zinc finger protein-like"/>
    <property type="match status" value="1"/>
</dbReference>
<organism evidence="8 9">
    <name type="scientific">Paramuricea clavata</name>
    <name type="common">Red gorgonian</name>
    <name type="synonym">Violescent sea-whip</name>
    <dbReference type="NCBI Taxonomy" id="317549"/>
    <lineage>
        <taxon>Eukaryota</taxon>
        <taxon>Metazoa</taxon>
        <taxon>Cnidaria</taxon>
        <taxon>Anthozoa</taxon>
        <taxon>Octocorallia</taxon>
        <taxon>Malacalcyonacea</taxon>
        <taxon>Plexauridae</taxon>
        <taxon>Paramuricea</taxon>
    </lineage>
</organism>
<dbReference type="Proteomes" id="UP001152795">
    <property type="component" value="Unassembled WGS sequence"/>
</dbReference>
<feature type="region of interest" description="Disordered" evidence="7">
    <location>
        <begin position="626"/>
        <end position="694"/>
    </location>
</feature>
<dbReference type="OrthoDB" id="8117402at2759"/>
<dbReference type="GO" id="GO:0000981">
    <property type="term" value="F:DNA-binding transcription factor activity, RNA polymerase II-specific"/>
    <property type="evidence" value="ECO:0007669"/>
    <property type="project" value="TreeGrafter"/>
</dbReference>
<evidence type="ECO:0000256" key="5">
    <source>
        <dbReference type="ARBA" id="ARBA00022833"/>
    </source>
</evidence>
<reference evidence="8" key="1">
    <citation type="submission" date="2020-04" db="EMBL/GenBank/DDBJ databases">
        <authorList>
            <person name="Alioto T."/>
            <person name="Alioto T."/>
            <person name="Gomez Garrido J."/>
        </authorList>
    </citation>
    <scope>NUCLEOTIDE SEQUENCE</scope>
    <source>
        <strain evidence="8">A484AB</strain>
    </source>
</reference>
<evidence type="ECO:0000256" key="7">
    <source>
        <dbReference type="SAM" id="MobiDB-lite"/>
    </source>
</evidence>
<dbReference type="EMBL" id="CACRXK020002534">
    <property type="protein sequence ID" value="CAB3994761.1"/>
    <property type="molecule type" value="Genomic_DNA"/>
</dbReference>
<evidence type="ECO:0000256" key="1">
    <source>
        <dbReference type="ARBA" id="ARBA00004123"/>
    </source>
</evidence>
<dbReference type="GO" id="GO:0043565">
    <property type="term" value="F:sequence-specific DNA binding"/>
    <property type="evidence" value="ECO:0007669"/>
    <property type="project" value="TreeGrafter"/>
</dbReference>
<dbReference type="AlphaFoldDB" id="A0A6S7HGK9"/>
<evidence type="ECO:0000256" key="4">
    <source>
        <dbReference type="ARBA" id="ARBA00022771"/>
    </source>
</evidence>
<dbReference type="PANTHER" id="PTHR24408:SF58">
    <property type="entry name" value="TRANSCRIPTION FACTOR (TFIIIA), PUTATIVE (AFU_ORTHOLOGUE AFUA_1G05150)-RELATED"/>
    <property type="match status" value="1"/>
</dbReference>
<dbReference type="PANTHER" id="PTHR24408">
    <property type="entry name" value="ZINC FINGER PROTEIN"/>
    <property type="match status" value="1"/>
</dbReference>
<proteinExistence type="predicted"/>
<sequence length="694" mass="75287">DDKQEAEVTTTNDVAFPEHAQQDQQAYLEPILVAMELGQEILQGNTGDDEQTTVEECKNSDIAMEVDQSDNVTVTQADGTTSNVVTITHEQLANLFASSGAGAAGGNVIVTSLPDGTGTQAGLSIATILQDVVSGIQSGSTTNSNTATIQADTSGGSYYLVTQGGTIPIVMPSNGAGSGVASMSLLQATSGDTESFVVNQDALPGVLTAAVQSDASGDPESVVDTSSMTGGLGESSDHELATAAAAVENDKNGLQEAITTAPVPVVSTTGKRRLSNGPRVCEQCNKAFKYPSDLKKHLQIHTDIKKFKCEECNRFFRRLHQLIVHQRIHTGEKPYICKHCGTAFRHDSTLTMHVRTRHEHKRPFKCEYCDHTFGRLSHLRKHMKKVCGPNKPEKQATMVIQCKYCEEIFPSKIELRKHLLTCEKKECKPKEPSQVALHVCNICNKDFASPYNVRRHQLTHSDDRPYECQYCSKSFKEKSSLTKHVKRVHLEKEKDESCELMVSITAHDQQFEVVSVPANDESLLASASAVSSGNENDGESVDPSALVHVAASVMVEELLHSEDQVQDNPVTTSDTSSQQAIFMTESCKSDVNEADSYTAQLVSGEPMNCLTESEINTSENLLQEGTEAADEGTVPGDENEVQVSSTQYGDQHDSKKNDMLDDGSPVDEHAQSMENPENEQVVASSDSQLEQAAE</sequence>
<accession>A0A6S7HGK9</accession>
<keyword evidence="3" id="KW-0677">Repeat</keyword>
<feature type="compositionally biased region" description="Polar residues" evidence="7">
    <location>
        <begin position="681"/>
        <end position="694"/>
    </location>
</feature>
<feature type="non-terminal residue" evidence="8">
    <location>
        <position position="1"/>
    </location>
</feature>
<dbReference type="InterPro" id="IPR036236">
    <property type="entry name" value="Znf_C2H2_sf"/>
</dbReference>
<dbReference type="FunFam" id="3.30.160.60:FF:000478">
    <property type="entry name" value="Zinc finger protein 133"/>
    <property type="match status" value="1"/>
</dbReference>
<feature type="compositionally biased region" description="Basic and acidic residues" evidence="7">
    <location>
        <begin position="650"/>
        <end position="659"/>
    </location>
</feature>
<name>A0A6S7HGK9_PARCT</name>
<keyword evidence="4" id="KW-0863">Zinc-finger</keyword>
<dbReference type="PROSITE" id="PS00028">
    <property type="entry name" value="ZINC_FINGER_C2H2_1"/>
    <property type="match status" value="5"/>
</dbReference>
<dbReference type="SMART" id="SM00355">
    <property type="entry name" value="ZnF_C2H2"/>
    <property type="match status" value="7"/>
</dbReference>
<dbReference type="Pfam" id="PF00096">
    <property type="entry name" value="zf-C2H2"/>
    <property type="match status" value="6"/>
</dbReference>
<dbReference type="SUPFAM" id="SSF57667">
    <property type="entry name" value="beta-beta-alpha zinc fingers"/>
    <property type="match status" value="4"/>
</dbReference>
<dbReference type="GO" id="GO:0008270">
    <property type="term" value="F:zinc ion binding"/>
    <property type="evidence" value="ECO:0007669"/>
    <property type="project" value="UniProtKB-KW"/>
</dbReference>
<keyword evidence="9" id="KW-1185">Reference proteome</keyword>